<feature type="transmembrane region" description="Helical" evidence="2">
    <location>
        <begin position="162"/>
        <end position="185"/>
    </location>
</feature>
<evidence type="ECO:0000256" key="2">
    <source>
        <dbReference type="SAM" id="Phobius"/>
    </source>
</evidence>
<feature type="transmembrane region" description="Helical" evidence="2">
    <location>
        <begin position="111"/>
        <end position="134"/>
    </location>
</feature>
<comment type="caution">
    <text evidence="3">The sequence shown here is derived from an EMBL/GenBank/DDBJ whole genome shotgun (WGS) entry which is preliminary data.</text>
</comment>
<evidence type="ECO:0000313" key="4">
    <source>
        <dbReference type="Proteomes" id="UP001432322"/>
    </source>
</evidence>
<keyword evidence="2" id="KW-0812">Transmembrane</keyword>
<feature type="region of interest" description="Disordered" evidence="1">
    <location>
        <begin position="1"/>
        <end position="34"/>
    </location>
</feature>
<protein>
    <submittedName>
        <fullName evidence="3">Uncharacterized protein</fullName>
    </submittedName>
</protein>
<feature type="non-terminal residue" evidence="3">
    <location>
        <position position="265"/>
    </location>
</feature>
<reference evidence="3" key="1">
    <citation type="submission" date="2023-10" db="EMBL/GenBank/DDBJ databases">
        <title>Genome assembly of Pristionchus species.</title>
        <authorList>
            <person name="Yoshida K."/>
            <person name="Sommer R.J."/>
        </authorList>
    </citation>
    <scope>NUCLEOTIDE SEQUENCE</scope>
    <source>
        <strain evidence="3">RS5133</strain>
    </source>
</reference>
<gene>
    <name evidence="3" type="ORF">PFISCL1PPCAC_1208</name>
</gene>
<sequence length="265" mass="28033">TPLGFFSMAAAPPPPPPPPSKPPKSKTSKIKSATAPSLNNSAEIEKSMKMLLITILVQISLFIILIGCGVTVILEKPKIDVGYHFYTAQGVSTFLIMLVGFGAACRMNRCLLITLLVFQSIDILSKGILAYTSYQVYLEVRPYDNPKCGATGDIEEGTCRGIMWTGLVTLVLAGISNCVIFYPAYKAQKILKAARFPAQNTRTNAQYPNYPAYNRPQGGYAPAAPGSTGAQGGYPSSPGSTGAQGGYPAYGTSPGYAGAQGGYPQ</sequence>
<evidence type="ECO:0000256" key="1">
    <source>
        <dbReference type="SAM" id="MobiDB-lite"/>
    </source>
</evidence>
<keyword evidence="2" id="KW-0472">Membrane</keyword>
<dbReference type="Proteomes" id="UP001432322">
    <property type="component" value="Unassembled WGS sequence"/>
</dbReference>
<feature type="transmembrane region" description="Helical" evidence="2">
    <location>
        <begin position="86"/>
        <end position="104"/>
    </location>
</feature>
<dbReference type="AlphaFoldDB" id="A0AAV5URX8"/>
<organism evidence="3 4">
    <name type="scientific">Pristionchus fissidentatus</name>
    <dbReference type="NCBI Taxonomy" id="1538716"/>
    <lineage>
        <taxon>Eukaryota</taxon>
        <taxon>Metazoa</taxon>
        <taxon>Ecdysozoa</taxon>
        <taxon>Nematoda</taxon>
        <taxon>Chromadorea</taxon>
        <taxon>Rhabditida</taxon>
        <taxon>Rhabditina</taxon>
        <taxon>Diplogasteromorpha</taxon>
        <taxon>Diplogasteroidea</taxon>
        <taxon>Neodiplogasteridae</taxon>
        <taxon>Pristionchus</taxon>
    </lineage>
</organism>
<feature type="non-terminal residue" evidence="3">
    <location>
        <position position="1"/>
    </location>
</feature>
<evidence type="ECO:0000313" key="3">
    <source>
        <dbReference type="EMBL" id="GMT09911.1"/>
    </source>
</evidence>
<feature type="transmembrane region" description="Helical" evidence="2">
    <location>
        <begin position="50"/>
        <end position="74"/>
    </location>
</feature>
<name>A0AAV5URX8_9BILA</name>
<feature type="compositionally biased region" description="Pro residues" evidence="1">
    <location>
        <begin position="11"/>
        <end position="22"/>
    </location>
</feature>
<keyword evidence="2" id="KW-1133">Transmembrane helix</keyword>
<accession>A0AAV5URX8</accession>
<dbReference type="EMBL" id="BTSY01000001">
    <property type="protein sequence ID" value="GMT09911.1"/>
    <property type="molecule type" value="Genomic_DNA"/>
</dbReference>
<keyword evidence="4" id="KW-1185">Reference proteome</keyword>
<feature type="region of interest" description="Disordered" evidence="1">
    <location>
        <begin position="218"/>
        <end position="247"/>
    </location>
</feature>
<proteinExistence type="predicted"/>